<proteinExistence type="inferred from homology"/>
<accession>A0ABP7GUB3</accession>
<dbReference type="Gene3D" id="3.40.50.1820">
    <property type="entry name" value="alpha/beta hydrolase"/>
    <property type="match status" value="1"/>
</dbReference>
<keyword evidence="2 4" id="KW-0378">Hydrolase</keyword>
<evidence type="ECO:0000313" key="4">
    <source>
        <dbReference type="EMBL" id="GAA3774371.1"/>
    </source>
</evidence>
<evidence type="ECO:0000313" key="5">
    <source>
        <dbReference type="Proteomes" id="UP001500540"/>
    </source>
</evidence>
<gene>
    <name evidence="4" type="ORF">GCM10022240_27740</name>
</gene>
<protein>
    <submittedName>
        <fullName evidence="4">Dienelactone hydrolase family protein</fullName>
    </submittedName>
</protein>
<dbReference type="PANTHER" id="PTHR10655:SF17">
    <property type="entry name" value="LYSOPHOSPHOLIPASE-LIKE PROTEIN 1"/>
    <property type="match status" value="1"/>
</dbReference>
<evidence type="ECO:0000259" key="3">
    <source>
        <dbReference type="Pfam" id="PF02230"/>
    </source>
</evidence>
<sequence>MDESAADPDGVGACIDADAVLWSAPEADRAGRPLLVLLHGYGADEHDLFGLVPELPGEFVVAAVRAPLHPPWPAPGYSWYPIEDVTAADLAGTGTRDAQRVTHAAAAFIRWLDAAAGAADSIGLFGFSQGASVAIQAMRLDPARFAFVLNLSGYAAPGDLPRDAELAARRVPVFWGRGTEDDVILPVLVDHTTQWLPAHSELSGRVYPALGHGIAEDEVADVRAFLGKQLAAIAG</sequence>
<dbReference type="InterPro" id="IPR029058">
    <property type="entry name" value="AB_hydrolase_fold"/>
</dbReference>
<reference evidence="5" key="1">
    <citation type="journal article" date="2019" name="Int. J. Syst. Evol. Microbiol.">
        <title>The Global Catalogue of Microorganisms (GCM) 10K type strain sequencing project: providing services to taxonomists for standard genome sequencing and annotation.</title>
        <authorList>
            <consortium name="The Broad Institute Genomics Platform"/>
            <consortium name="The Broad Institute Genome Sequencing Center for Infectious Disease"/>
            <person name="Wu L."/>
            <person name="Ma J."/>
        </authorList>
    </citation>
    <scope>NUCLEOTIDE SEQUENCE [LARGE SCALE GENOMIC DNA]</scope>
    <source>
        <strain evidence="5">JCM 16950</strain>
    </source>
</reference>
<dbReference type="Pfam" id="PF02230">
    <property type="entry name" value="Abhydrolase_2"/>
    <property type="match status" value="1"/>
</dbReference>
<comment type="similarity">
    <text evidence="1">Belongs to the AB hydrolase superfamily. AB hydrolase 2 family.</text>
</comment>
<dbReference type="GO" id="GO:0016787">
    <property type="term" value="F:hydrolase activity"/>
    <property type="evidence" value="ECO:0007669"/>
    <property type="project" value="UniProtKB-KW"/>
</dbReference>
<organism evidence="4 5">
    <name type="scientific">Microbacterium kribbense</name>
    <dbReference type="NCBI Taxonomy" id="433645"/>
    <lineage>
        <taxon>Bacteria</taxon>
        <taxon>Bacillati</taxon>
        <taxon>Actinomycetota</taxon>
        <taxon>Actinomycetes</taxon>
        <taxon>Micrococcales</taxon>
        <taxon>Microbacteriaceae</taxon>
        <taxon>Microbacterium</taxon>
    </lineage>
</organism>
<dbReference type="PANTHER" id="PTHR10655">
    <property type="entry name" value="LYSOPHOSPHOLIPASE-RELATED"/>
    <property type="match status" value="1"/>
</dbReference>
<dbReference type="RefSeq" id="WP_344784634.1">
    <property type="nucleotide sequence ID" value="NZ_BAABAF010000009.1"/>
</dbReference>
<dbReference type="SUPFAM" id="SSF53474">
    <property type="entry name" value="alpha/beta-Hydrolases"/>
    <property type="match status" value="1"/>
</dbReference>
<evidence type="ECO:0000256" key="2">
    <source>
        <dbReference type="ARBA" id="ARBA00022801"/>
    </source>
</evidence>
<feature type="domain" description="Phospholipase/carboxylesterase/thioesterase" evidence="3">
    <location>
        <begin position="29"/>
        <end position="228"/>
    </location>
</feature>
<evidence type="ECO:0000256" key="1">
    <source>
        <dbReference type="ARBA" id="ARBA00006499"/>
    </source>
</evidence>
<comment type="caution">
    <text evidence="4">The sequence shown here is derived from an EMBL/GenBank/DDBJ whole genome shotgun (WGS) entry which is preliminary data.</text>
</comment>
<name>A0ABP7GUB3_9MICO</name>
<dbReference type="InterPro" id="IPR050565">
    <property type="entry name" value="LYPA1-2/EST-like"/>
</dbReference>
<dbReference type="InterPro" id="IPR003140">
    <property type="entry name" value="PLipase/COase/thioEstase"/>
</dbReference>
<keyword evidence="5" id="KW-1185">Reference proteome</keyword>
<dbReference type="EMBL" id="BAABAF010000009">
    <property type="protein sequence ID" value="GAA3774371.1"/>
    <property type="molecule type" value="Genomic_DNA"/>
</dbReference>
<dbReference type="Proteomes" id="UP001500540">
    <property type="component" value="Unassembled WGS sequence"/>
</dbReference>